<evidence type="ECO:0000313" key="2">
    <source>
        <dbReference type="Proteomes" id="UP000324853"/>
    </source>
</evidence>
<reference evidence="1 2" key="1">
    <citation type="submission" date="2019-08" db="EMBL/GenBank/DDBJ databases">
        <title>Bradyrhizobium hipponensis sp. nov., a rhizobium isolated from a Lupinus angustifolius root nodule in Tunisia.</title>
        <authorList>
            <person name="Off K."/>
            <person name="Rejili M."/>
            <person name="Mars M."/>
            <person name="Brachmann A."/>
            <person name="Marin M."/>
        </authorList>
    </citation>
    <scope>NUCLEOTIDE SEQUENCE [LARGE SCALE GENOMIC DNA]</scope>
    <source>
        <strain evidence="1 2">CTAW11</strain>
    </source>
</reference>
<dbReference type="OrthoDB" id="8254315at2"/>
<dbReference type="AlphaFoldDB" id="A0A5S4WVT7"/>
<evidence type="ECO:0000313" key="1">
    <source>
        <dbReference type="EMBL" id="TYL86083.1"/>
    </source>
</evidence>
<dbReference type="Proteomes" id="UP000324853">
    <property type="component" value="Unassembled WGS sequence"/>
</dbReference>
<gene>
    <name evidence="1" type="ORF">FXB38_08525</name>
</gene>
<proteinExistence type="predicted"/>
<name>A0A5S4WVT7_9BRAD</name>
<accession>A0A5S4WVT7</accession>
<comment type="caution">
    <text evidence="1">The sequence shown here is derived from an EMBL/GenBank/DDBJ whole genome shotgun (WGS) entry which is preliminary data.</text>
</comment>
<protein>
    <submittedName>
        <fullName evidence="1">DUF736 domain-containing protein</fullName>
    </submittedName>
</protein>
<dbReference type="InterPro" id="IPR007948">
    <property type="entry name" value="DUF736"/>
</dbReference>
<dbReference type="Pfam" id="PF05284">
    <property type="entry name" value="DUF736"/>
    <property type="match status" value="1"/>
</dbReference>
<dbReference type="EMBL" id="VSSR01000014">
    <property type="protein sequence ID" value="TYL86083.1"/>
    <property type="molecule type" value="Genomic_DNA"/>
</dbReference>
<organism evidence="1 2">
    <name type="scientific">Bradyrhizobium cytisi</name>
    <dbReference type="NCBI Taxonomy" id="515489"/>
    <lineage>
        <taxon>Bacteria</taxon>
        <taxon>Pseudomonadati</taxon>
        <taxon>Pseudomonadota</taxon>
        <taxon>Alphaproteobacteria</taxon>
        <taxon>Hyphomicrobiales</taxon>
        <taxon>Nitrobacteraceae</taxon>
        <taxon>Bradyrhizobium</taxon>
    </lineage>
</organism>
<sequence length="53" mass="5688">MIERGAPLHRSYVGQTGTGRACLKRSDEGRGYLSLKLDDPSLNVTPCAVLLDG</sequence>
<keyword evidence="2" id="KW-1185">Reference proteome</keyword>